<reference evidence="1 2" key="1">
    <citation type="submission" date="2019-08" db="EMBL/GenBank/DDBJ databases">
        <title>Draft genome sequences of two oriental melons (Cucumis melo L. var makuwa).</title>
        <authorList>
            <person name="Kwon S.-Y."/>
        </authorList>
    </citation>
    <scope>NUCLEOTIDE SEQUENCE [LARGE SCALE GENOMIC DNA]</scope>
    <source>
        <strain evidence="2">cv. Chang Bougi</strain>
        <tissue evidence="1">Leaf</tissue>
    </source>
</reference>
<accession>A0A5D3BGX7</accession>
<dbReference type="PANTHER" id="PTHR11439:SF461">
    <property type="entry name" value="OS10G0432200 PROTEIN"/>
    <property type="match status" value="1"/>
</dbReference>
<gene>
    <name evidence="1" type="ORF">E5676_scaffold232G00720</name>
</gene>
<dbReference type="Proteomes" id="UP000321947">
    <property type="component" value="Unassembled WGS sequence"/>
</dbReference>
<organism evidence="1 2">
    <name type="scientific">Cucumis melo var. makuwa</name>
    <name type="common">Oriental melon</name>
    <dbReference type="NCBI Taxonomy" id="1194695"/>
    <lineage>
        <taxon>Eukaryota</taxon>
        <taxon>Viridiplantae</taxon>
        <taxon>Streptophyta</taxon>
        <taxon>Embryophyta</taxon>
        <taxon>Tracheophyta</taxon>
        <taxon>Spermatophyta</taxon>
        <taxon>Magnoliopsida</taxon>
        <taxon>eudicotyledons</taxon>
        <taxon>Gunneridae</taxon>
        <taxon>Pentapetalae</taxon>
        <taxon>rosids</taxon>
        <taxon>fabids</taxon>
        <taxon>Cucurbitales</taxon>
        <taxon>Cucurbitaceae</taxon>
        <taxon>Benincaseae</taxon>
        <taxon>Cucumis</taxon>
    </lineage>
</organism>
<dbReference type="EMBL" id="SSTD01018108">
    <property type="protein sequence ID" value="TYJ98344.1"/>
    <property type="molecule type" value="Genomic_DNA"/>
</dbReference>
<dbReference type="AlphaFoldDB" id="A0A5D3BGX7"/>
<dbReference type="CDD" id="cd09272">
    <property type="entry name" value="RNase_HI_RT_Ty1"/>
    <property type="match status" value="1"/>
</dbReference>
<name>A0A5D3BGX7_CUCMM</name>
<comment type="caution">
    <text evidence="1">The sequence shown here is derived from an EMBL/GenBank/DDBJ whole genome shotgun (WGS) entry which is preliminary data.</text>
</comment>
<evidence type="ECO:0000313" key="2">
    <source>
        <dbReference type="Proteomes" id="UP000321947"/>
    </source>
</evidence>
<sequence length="370" mass="41878">MSHFGSILCSLTCPPSTPLSQVLILSSLIHLLNFFSELTPDIELAQNAPAFANSNQLSIFDDGPEPTPDTPHQASTDSLWQEAKNDELQALEKTHTWNYVDLPHSKRPIGCKRIYKIKIHSDSTMSIIRLERILARIWFEEVYMKPLQELSLPHLALPLLTLDLLITLMTLRSLLATHPRVISDLQHYLGQRFEIKDLGSLNYFLGLEVSWCLGRYLMSQAKYAFDFLLRSGIIDSNTTSMPLDPNVHLTPYDGVPLEDFMTAPRTIHFTFVLHILRYIKGTLGHGLQFSSQSSLVLSGYFDVDWPRDPTDRGTTIGYCFYLGDSLISWHSKKKSVVSCSSTESKYNALVDTTVELLWLCWLIANMGAPQ</sequence>
<dbReference type="PANTHER" id="PTHR11439">
    <property type="entry name" value="GAG-POL-RELATED RETROTRANSPOSON"/>
    <property type="match status" value="1"/>
</dbReference>
<evidence type="ECO:0000313" key="1">
    <source>
        <dbReference type="EMBL" id="TYJ98344.1"/>
    </source>
</evidence>
<protein>
    <submittedName>
        <fullName evidence="1">Putative mitochondrial protein</fullName>
    </submittedName>
</protein>
<proteinExistence type="predicted"/>